<keyword evidence="7 21" id="KW-0812">Transmembrane</keyword>
<dbReference type="Proteomes" id="UP001374579">
    <property type="component" value="Unassembled WGS sequence"/>
</dbReference>
<evidence type="ECO:0000256" key="16">
    <source>
        <dbReference type="ARBA" id="ARBA00023136"/>
    </source>
</evidence>
<dbReference type="SUPFAM" id="SSF141072">
    <property type="entry name" value="CalX-like"/>
    <property type="match status" value="2"/>
</dbReference>
<evidence type="ECO:0000256" key="18">
    <source>
        <dbReference type="ARBA" id="ARBA00023201"/>
    </source>
</evidence>
<dbReference type="Gene3D" id="1.20.1420.30">
    <property type="entry name" value="NCX, central ion-binding region"/>
    <property type="match status" value="2"/>
</dbReference>
<evidence type="ECO:0000256" key="21">
    <source>
        <dbReference type="SAM" id="Phobius"/>
    </source>
</evidence>
<evidence type="ECO:0000256" key="10">
    <source>
        <dbReference type="ARBA" id="ARBA00022737"/>
    </source>
</evidence>
<comment type="similarity">
    <text evidence="2">Belongs to the Ca(2+):cation antiporter (CaCA) (TC 2.A.19) family. SLC8 subfamily.</text>
</comment>
<dbReference type="InterPro" id="IPR004836">
    <property type="entry name" value="Na_Ca_Ex"/>
</dbReference>
<evidence type="ECO:0000256" key="14">
    <source>
        <dbReference type="ARBA" id="ARBA00023053"/>
    </source>
</evidence>
<evidence type="ECO:0000256" key="4">
    <source>
        <dbReference type="ARBA" id="ARBA00022449"/>
    </source>
</evidence>
<keyword evidence="13 21" id="KW-1133">Transmembrane helix</keyword>
<keyword evidence="8" id="KW-0479">Metal-binding</keyword>
<dbReference type="GO" id="GO:0005432">
    <property type="term" value="F:calcium:sodium antiporter activity"/>
    <property type="evidence" value="ECO:0007669"/>
    <property type="project" value="InterPro"/>
</dbReference>
<keyword evidence="5" id="KW-1003">Cell membrane</keyword>
<evidence type="ECO:0000256" key="20">
    <source>
        <dbReference type="SAM" id="MobiDB-lite"/>
    </source>
</evidence>
<evidence type="ECO:0000256" key="3">
    <source>
        <dbReference type="ARBA" id="ARBA00022448"/>
    </source>
</evidence>
<evidence type="ECO:0000256" key="11">
    <source>
        <dbReference type="ARBA" id="ARBA00022837"/>
    </source>
</evidence>
<evidence type="ECO:0000256" key="5">
    <source>
        <dbReference type="ARBA" id="ARBA00022475"/>
    </source>
</evidence>
<feature type="transmembrane region" description="Helical" evidence="21">
    <location>
        <begin position="874"/>
        <end position="893"/>
    </location>
</feature>
<dbReference type="InterPro" id="IPR044880">
    <property type="entry name" value="NCX_ion-bd_dom_sf"/>
</dbReference>
<keyword evidence="24" id="KW-1185">Reference proteome</keyword>
<keyword evidence="12" id="KW-0112">Calmodulin-binding</keyword>
<keyword evidence="17" id="KW-0325">Glycoprotein</keyword>
<keyword evidence="15" id="KW-0406">Ion transport</keyword>
<feature type="region of interest" description="Disordered" evidence="20">
    <location>
        <begin position="296"/>
        <end position="317"/>
    </location>
</feature>
<dbReference type="GO" id="GO:0030424">
    <property type="term" value="C:axon"/>
    <property type="evidence" value="ECO:0007669"/>
    <property type="project" value="TreeGrafter"/>
</dbReference>
<evidence type="ECO:0000313" key="23">
    <source>
        <dbReference type="EMBL" id="KAK7116426.1"/>
    </source>
</evidence>
<dbReference type="GO" id="GO:0046872">
    <property type="term" value="F:metal ion binding"/>
    <property type="evidence" value="ECO:0007669"/>
    <property type="project" value="UniProtKB-KW"/>
</dbReference>
<keyword evidence="18" id="KW-0739">Sodium transport</keyword>
<keyword evidence="4" id="KW-0050">Antiport</keyword>
<dbReference type="GO" id="GO:0042383">
    <property type="term" value="C:sarcolemma"/>
    <property type="evidence" value="ECO:0007669"/>
    <property type="project" value="TreeGrafter"/>
</dbReference>
<evidence type="ECO:0000256" key="15">
    <source>
        <dbReference type="ARBA" id="ARBA00023065"/>
    </source>
</evidence>
<dbReference type="Pfam" id="PF01699">
    <property type="entry name" value="Na_Ca_ex"/>
    <property type="match status" value="2"/>
</dbReference>
<feature type="transmembrane region" description="Helical" evidence="21">
    <location>
        <begin position="797"/>
        <end position="816"/>
    </location>
</feature>
<keyword evidence="16 21" id="KW-0472">Membrane</keyword>
<name>A0AAN9C104_9CAEN</name>
<keyword evidence="10" id="KW-0677">Repeat</keyword>
<evidence type="ECO:0000256" key="7">
    <source>
        <dbReference type="ARBA" id="ARBA00022692"/>
    </source>
</evidence>
<accession>A0AAN9C104</accession>
<evidence type="ECO:0000256" key="17">
    <source>
        <dbReference type="ARBA" id="ARBA00023180"/>
    </source>
</evidence>
<dbReference type="Pfam" id="PF03160">
    <property type="entry name" value="Calx-beta"/>
    <property type="match status" value="1"/>
</dbReference>
<dbReference type="PRINTS" id="PR01259">
    <property type="entry name" value="NACAEXCHNGR"/>
</dbReference>
<dbReference type="SMART" id="SM00237">
    <property type="entry name" value="Calx_beta"/>
    <property type="match status" value="2"/>
</dbReference>
<feature type="transmembrane region" description="Helical" evidence="21">
    <location>
        <begin position="43"/>
        <end position="71"/>
    </location>
</feature>
<dbReference type="PANTHER" id="PTHR11878">
    <property type="entry name" value="SODIUM/CALCIUM EXCHANGER"/>
    <property type="match status" value="1"/>
</dbReference>
<dbReference type="InterPro" id="IPR004837">
    <property type="entry name" value="NaCa_Exmemb"/>
</dbReference>
<evidence type="ECO:0000256" key="19">
    <source>
        <dbReference type="ARBA" id="ARBA00033667"/>
    </source>
</evidence>
<dbReference type="InterPro" id="IPR051171">
    <property type="entry name" value="CaCA"/>
</dbReference>
<evidence type="ECO:0000259" key="22">
    <source>
        <dbReference type="SMART" id="SM00237"/>
    </source>
</evidence>
<dbReference type="GO" id="GO:0098794">
    <property type="term" value="C:postsynapse"/>
    <property type="evidence" value="ECO:0007669"/>
    <property type="project" value="TreeGrafter"/>
</dbReference>
<feature type="transmembrane region" description="Helical" evidence="21">
    <location>
        <begin position="170"/>
        <end position="189"/>
    </location>
</feature>
<feature type="transmembrane region" description="Helical" evidence="21">
    <location>
        <begin position="945"/>
        <end position="963"/>
    </location>
</feature>
<keyword evidence="11" id="KW-0106">Calcium</keyword>
<dbReference type="Gene3D" id="2.60.40.2030">
    <property type="match status" value="2"/>
</dbReference>
<dbReference type="InterPro" id="IPR003644">
    <property type="entry name" value="Calx_beta"/>
</dbReference>
<keyword evidence="14" id="KW-0915">Sodium</keyword>
<evidence type="ECO:0000256" key="13">
    <source>
        <dbReference type="ARBA" id="ARBA00022989"/>
    </source>
</evidence>
<evidence type="ECO:0000256" key="6">
    <source>
        <dbReference type="ARBA" id="ARBA00022568"/>
    </source>
</evidence>
<comment type="catalytic activity">
    <reaction evidence="19">
        <text>Ca(2+)(in) + 3 Na(+)(out) = Ca(2+)(out) + 3 Na(+)(in)</text>
        <dbReference type="Rhea" id="RHEA:69955"/>
        <dbReference type="ChEBI" id="CHEBI:29101"/>
        <dbReference type="ChEBI" id="CHEBI:29108"/>
    </reaction>
</comment>
<dbReference type="GO" id="GO:0098703">
    <property type="term" value="P:calcium ion import across plasma membrane"/>
    <property type="evidence" value="ECO:0007669"/>
    <property type="project" value="TreeGrafter"/>
</dbReference>
<keyword evidence="9" id="KW-0732">Signal</keyword>
<evidence type="ECO:0000313" key="24">
    <source>
        <dbReference type="Proteomes" id="UP001374579"/>
    </source>
</evidence>
<feature type="region of interest" description="Disordered" evidence="20">
    <location>
        <begin position="496"/>
        <end position="515"/>
    </location>
</feature>
<proteinExistence type="inferred from homology"/>
<gene>
    <name evidence="23" type="ORF">V1264_002110</name>
</gene>
<keyword evidence="6" id="KW-0109">Calcium transport</keyword>
<evidence type="ECO:0000256" key="12">
    <source>
        <dbReference type="ARBA" id="ARBA00022860"/>
    </source>
</evidence>
<keyword evidence="3" id="KW-0813">Transport</keyword>
<dbReference type="InterPro" id="IPR038081">
    <property type="entry name" value="CalX-like_sf"/>
</dbReference>
<comment type="subcellular location">
    <subcellularLocation>
        <location evidence="1">Cell membrane</location>
        <topology evidence="1">Multi-pass membrane protein</topology>
    </subcellularLocation>
</comment>
<evidence type="ECO:0000256" key="9">
    <source>
        <dbReference type="ARBA" id="ARBA00022729"/>
    </source>
</evidence>
<dbReference type="EMBL" id="JBAMIC010000001">
    <property type="protein sequence ID" value="KAK7116426.1"/>
    <property type="molecule type" value="Genomic_DNA"/>
</dbReference>
<protein>
    <recommendedName>
        <fullName evidence="22">Calx-beta domain-containing protein</fullName>
    </recommendedName>
</protein>
<dbReference type="GO" id="GO:0007154">
    <property type="term" value="P:cell communication"/>
    <property type="evidence" value="ECO:0007669"/>
    <property type="project" value="InterPro"/>
</dbReference>
<reference evidence="23 24" key="1">
    <citation type="submission" date="2024-02" db="EMBL/GenBank/DDBJ databases">
        <title>Chromosome-scale genome assembly of the rough periwinkle Littorina saxatilis.</title>
        <authorList>
            <person name="De Jode A."/>
            <person name="Faria R."/>
            <person name="Formenti G."/>
            <person name="Sims Y."/>
            <person name="Smith T.P."/>
            <person name="Tracey A."/>
            <person name="Wood J.M.D."/>
            <person name="Zagrodzka Z.B."/>
            <person name="Johannesson K."/>
            <person name="Butlin R.K."/>
            <person name="Leder E.H."/>
        </authorList>
    </citation>
    <scope>NUCLEOTIDE SEQUENCE [LARGE SCALE GENOMIC DNA]</scope>
    <source>
        <strain evidence="23">Snail1</strain>
        <tissue evidence="23">Muscle</tissue>
    </source>
</reference>
<feature type="domain" description="Calx-beta" evidence="22">
    <location>
        <begin position="448"/>
        <end position="581"/>
    </location>
</feature>
<feature type="transmembrane region" description="Helical" evidence="21">
    <location>
        <begin position="137"/>
        <end position="158"/>
    </location>
</feature>
<organism evidence="23 24">
    <name type="scientific">Littorina saxatilis</name>
    <dbReference type="NCBI Taxonomy" id="31220"/>
    <lineage>
        <taxon>Eukaryota</taxon>
        <taxon>Metazoa</taxon>
        <taxon>Spiralia</taxon>
        <taxon>Lophotrochozoa</taxon>
        <taxon>Mollusca</taxon>
        <taxon>Gastropoda</taxon>
        <taxon>Caenogastropoda</taxon>
        <taxon>Littorinimorpha</taxon>
        <taxon>Littorinoidea</taxon>
        <taxon>Littorinidae</taxon>
        <taxon>Littorina</taxon>
    </lineage>
</organism>
<dbReference type="PANTHER" id="PTHR11878:SF70">
    <property type="entry name" value="CALX-BETA DOMAIN-CONTAINING PROTEIN"/>
    <property type="match status" value="1"/>
</dbReference>
<evidence type="ECO:0000256" key="8">
    <source>
        <dbReference type="ARBA" id="ARBA00022723"/>
    </source>
</evidence>
<sequence>MTTSYRTNYSNGYVVEYKVDGPPCSSWLLLPAENLWSEGMRGFLYTVALAYLFMGIAIASDMFMCSIEVITSKKRKVVLWDEERQEKVEREVLLWNETVANLTLMALGSSAPEILLATGEMVGDLDDREPRDALGTFTIIGSAAFNLLIITAVCVMSVPTGEVKTIKELGVFIVTSIWSIWAYVWMLIVVQYISPGQIDPWEAWVTLGYLPLFVFMSYLTDRGCCCAKRKVEGVDSEEDQEASLEHSLPYHRQLLRCLGCLSSVPVRVVGHQHQHFTRTVPKELRVLEAEKAHRMSTAASDSQEFLPPGQSRPSIQTPHAAGLGGFASMRRRRTQASFCKHISFDKIQEEAQQAATNNEMSIGVKKTLKEPETTVVARARFRHAAVSALMGSAGLSRKHERRNRMADVVAKVQKINDAIKQGKAPEVVRKMLRKPSLTPSHCFEVYSTWSPTLTGDLLGKFTFASDRYAVLESAGTLEIDVLFHRQLQSVHLMKSMTSDKGSPTKNGQATPVSTSGVTPKVVGAVSVDYETREGSAKSGKDFKNTQGTLTFDENEYRKVITVPIINDNQYEADVDFYILLKNPAGGGGLGDPSIARVTIVDDDDPGEFLFEEPHYHADMKSGKVTVRVIREHGFDGKVTLEYSTIDGTAVGGNSLGTAVDYIECHGELVFEHGETTKTITVDIHKNSAQGPKNFIITIRNPSTGAKIGIRSAVVVHLNKAGNYNLDELMERVGEVLEDDGEEEITWGGQFAQAMTVAPEKDEEGNEVLPKWHHYLMHFISFFWKVFCALIPPTSIGGAWPSFFVSLVFIGAMTTLVEQVGKLLGCVVGLENSVTGITIIALGTSLPDTFASRTAALQDEHADAAIGNITGSNSVNVFLGLGLPWVIKTIHALIYGYTFKVKTDNLAQSVTIFGTAGTICIVCLLLRRKFVGGELGGSALGKYSMAIFVVSLWSVYVVVISLHASKLLHLPEF</sequence>
<evidence type="ECO:0000256" key="2">
    <source>
        <dbReference type="ARBA" id="ARBA00007489"/>
    </source>
</evidence>
<feature type="transmembrane region" description="Helical" evidence="21">
    <location>
        <begin position="905"/>
        <end position="925"/>
    </location>
</feature>
<feature type="domain" description="Calx-beta" evidence="22">
    <location>
        <begin position="595"/>
        <end position="699"/>
    </location>
</feature>
<comment type="caution">
    <text evidence="23">The sequence shown here is derived from an EMBL/GenBank/DDBJ whole genome shotgun (WGS) entry which is preliminary data.</text>
</comment>
<dbReference type="GO" id="GO:0005516">
    <property type="term" value="F:calmodulin binding"/>
    <property type="evidence" value="ECO:0007669"/>
    <property type="project" value="UniProtKB-KW"/>
</dbReference>
<dbReference type="AlphaFoldDB" id="A0AAN9C104"/>
<evidence type="ECO:0000256" key="1">
    <source>
        <dbReference type="ARBA" id="ARBA00004651"/>
    </source>
</evidence>